<evidence type="ECO:0000256" key="6">
    <source>
        <dbReference type="ARBA" id="ARBA00023163"/>
    </source>
</evidence>
<dbReference type="GO" id="GO:0003700">
    <property type="term" value="F:DNA-binding transcription factor activity"/>
    <property type="evidence" value="ECO:0007669"/>
    <property type="project" value="UniProtKB-UniRule"/>
</dbReference>
<keyword evidence="5 7" id="KW-0238">DNA-binding</keyword>
<keyword evidence="4 7" id="KW-0805">Transcription regulation</keyword>
<feature type="domain" description="SpoVT-AbrB" evidence="8">
    <location>
        <begin position="5"/>
        <end position="47"/>
    </location>
</feature>
<dbReference type="AlphaFoldDB" id="F2JSB0"/>
<comment type="similarity">
    <text evidence="7">Belongs to the MraZ family.</text>
</comment>
<dbReference type="GO" id="GO:0009295">
    <property type="term" value="C:nucleoid"/>
    <property type="evidence" value="ECO:0007669"/>
    <property type="project" value="UniProtKB-SubCell"/>
</dbReference>
<comment type="subunit">
    <text evidence="7">Forms oligomers.</text>
</comment>
<dbReference type="InterPro" id="IPR035642">
    <property type="entry name" value="MraZ_N"/>
</dbReference>
<sequence>MFIGEYKHSLDEKGRVIVPSKYREKLGECFILTKGLDGCLFIYPLSEWMLFEQKLKGLPLTNLNARKFVRFFLSGAVECTTDKQGRILIPTHLRVYSEIEKDIVFIGMSNRIEVWSNSKWEAYNNESLDVELLAEQMEELGI</sequence>
<dbReference type="InterPro" id="IPR038619">
    <property type="entry name" value="MraZ_sf"/>
</dbReference>
<evidence type="ECO:0000313" key="9">
    <source>
        <dbReference type="EMBL" id="ADZ84047.1"/>
    </source>
</evidence>
<dbReference type="InterPro" id="IPR037914">
    <property type="entry name" value="SpoVT-AbrB_sf"/>
</dbReference>
<name>F2JSB0_CELLD</name>
<dbReference type="InterPro" id="IPR003444">
    <property type="entry name" value="MraZ"/>
</dbReference>
<dbReference type="FunFam" id="3.40.1550.20:FF:000002">
    <property type="entry name" value="Transcriptional regulator MraZ"/>
    <property type="match status" value="1"/>
</dbReference>
<dbReference type="PROSITE" id="PS51740">
    <property type="entry name" value="SPOVT_ABRB"/>
    <property type="match status" value="2"/>
</dbReference>
<dbReference type="HOGENOM" id="CLU_107907_0_5_9"/>
<dbReference type="STRING" id="642492.Clole_2339"/>
<evidence type="ECO:0000256" key="4">
    <source>
        <dbReference type="ARBA" id="ARBA00023015"/>
    </source>
</evidence>
<evidence type="ECO:0000256" key="2">
    <source>
        <dbReference type="ARBA" id="ARBA00022490"/>
    </source>
</evidence>
<dbReference type="EMBL" id="CP002582">
    <property type="protein sequence ID" value="ADZ84047.1"/>
    <property type="molecule type" value="Genomic_DNA"/>
</dbReference>
<dbReference type="InterPro" id="IPR007159">
    <property type="entry name" value="SpoVT-AbrB_dom"/>
</dbReference>
<dbReference type="InterPro" id="IPR035644">
    <property type="entry name" value="MraZ_C"/>
</dbReference>
<evidence type="ECO:0000256" key="7">
    <source>
        <dbReference type="HAMAP-Rule" id="MF_01008"/>
    </source>
</evidence>
<accession>F2JSB0</accession>
<dbReference type="KEGG" id="cle:Clole_2339"/>
<dbReference type="HAMAP" id="MF_01008">
    <property type="entry name" value="MraZ"/>
    <property type="match status" value="1"/>
</dbReference>
<keyword evidence="2 7" id="KW-0963">Cytoplasm</keyword>
<dbReference type="RefSeq" id="WP_013657341.1">
    <property type="nucleotide sequence ID" value="NC_015275.1"/>
</dbReference>
<dbReference type="PANTHER" id="PTHR34701">
    <property type="entry name" value="TRANSCRIPTIONAL REGULATOR MRAZ"/>
    <property type="match status" value="1"/>
</dbReference>
<dbReference type="PANTHER" id="PTHR34701:SF1">
    <property type="entry name" value="TRANSCRIPTIONAL REGULATOR MRAZ"/>
    <property type="match status" value="1"/>
</dbReference>
<dbReference type="eggNOG" id="COG2001">
    <property type="taxonomic scope" value="Bacteria"/>
</dbReference>
<dbReference type="SUPFAM" id="SSF89447">
    <property type="entry name" value="AbrB/MazE/MraZ-like"/>
    <property type="match status" value="1"/>
</dbReference>
<proteinExistence type="inferred from homology"/>
<dbReference type="Gene3D" id="3.40.1550.20">
    <property type="entry name" value="Transcriptional regulator MraZ domain"/>
    <property type="match status" value="1"/>
</dbReference>
<keyword evidence="6 7" id="KW-0804">Transcription</keyword>
<dbReference type="NCBIfam" id="TIGR00242">
    <property type="entry name" value="division/cell wall cluster transcriptional repressor MraZ"/>
    <property type="match status" value="1"/>
</dbReference>
<dbReference type="GO" id="GO:0000976">
    <property type="term" value="F:transcription cis-regulatory region binding"/>
    <property type="evidence" value="ECO:0007669"/>
    <property type="project" value="TreeGrafter"/>
</dbReference>
<evidence type="ECO:0000259" key="8">
    <source>
        <dbReference type="PROSITE" id="PS51740"/>
    </source>
</evidence>
<keyword evidence="3" id="KW-0677">Repeat</keyword>
<reference evidence="9 10" key="1">
    <citation type="journal article" date="2011" name="J. Bacteriol.">
        <title>Complete genome sequence of the cellulose-degrading bacterium Cellulosilyticum lentocellum.</title>
        <authorList>
            <consortium name="US DOE Joint Genome Institute"/>
            <person name="Miller D.A."/>
            <person name="Suen G."/>
            <person name="Bruce D."/>
            <person name="Copeland A."/>
            <person name="Cheng J.F."/>
            <person name="Detter C."/>
            <person name="Goodwin L.A."/>
            <person name="Han C.S."/>
            <person name="Hauser L.J."/>
            <person name="Land M.L."/>
            <person name="Lapidus A."/>
            <person name="Lucas S."/>
            <person name="Meincke L."/>
            <person name="Pitluck S."/>
            <person name="Tapia R."/>
            <person name="Teshima H."/>
            <person name="Woyke T."/>
            <person name="Fox B.G."/>
            <person name="Angert E.R."/>
            <person name="Currie C.R."/>
        </authorList>
    </citation>
    <scope>NUCLEOTIDE SEQUENCE [LARGE SCALE GENOMIC DNA]</scope>
    <source>
        <strain evidence="10">ATCC 49066 / DSM 5427 / NCIMB 11756 / RHM5</strain>
    </source>
</reference>
<organism evidence="9 10">
    <name type="scientific">Cellulosilyticum lentocellum (strain ATCC 49066 / DSM 5427 / NCIMB 11756 / RHM5)</name>
    <name type="common">Clostridium lentocellum</name>
    <dbReference type="NCBI Taxonomy" id="642492"/>
    <lineage>
        <taxon>Bacteria</taxon>
        <taxon>Bacillati</taxon>
        <taxon>Bacillota</taxon>
        <taxon>Clostridia</taxon>
        <taxon>Lachnospirales</taxon>
        <taxon>Cellulosilyticaceae</taxon>
        <taxon>Cellulosilyticum</taxon>
    </lineage>
</organism>
<feature type="domain" description="SpoVT-AbrB" evidence="8">
    <location>
        <begin position="76"/>
        <end position="119"/>
    </location>
</feature>
<protein>
    <recommendedName>
        <fullName evidence="1 7">Transcriptional regulator MraZ</fullName>
    </recommendedName>
</protein>
<evidence type="ECO:0000256" key="1">
    <source>
        <dbReference type="ARBA" id="ARBA00013860"/>
    </source>
</evidence>
<dbReference type="InterPro" id="IPR020603">
    <property type="entry name" value="MraZ_dom"/>
</dbReference>
<evidence type="ECO:0000256" key="3">
    <source>
        <dbReference type="ARBA" id="ARBA00022737"/>
    </source>
</evidence>
<evidence type="ECO:0000256" key="5">
    <source>
        <dbReference type="ARBA" id="ARBA00023125"/>
    </source>
</evidence>
<dbReference type="GO" id="GO:0005737">
    <property type="term" value="C:cytoplasm"/>
    <property type="evidence" value="ECO:0007669"/>
    <property type="project" value="UniProtKB-UniRule"/>
</dbReference>
<dbReference type="GO" id="GO:2000143">
    <property type="term" value="P:negative regulation of DNA-templated transcription initiation"/>
    <property type="evidence" value="ECO:0007669"/>
    <property type="project" value="TreeGrafter"/>
</dbReference>
<dbReference type="Proteomes" id="UP000008467">
    <property type="component" value="Chromosome"/>
</dbReference>
<dbReference type="CDD" id="cd16320">
    <property type="entry name" value="MraZ_N"/>
    <property type="match status" value="1"/>
</dbReference>
<comment type="subcellular location">
    <subcellularLocation>
        <location evidence="7">Cytoplasm</location>
        <location evidence="7">Nucleoid</location>
    </subcellularLocation>
</comment>
<evidence type="ECO:0000313" key="10">
    <source>
        <dbReference type="Proteomes" id="UP000008467"/>
    </source>
</evidence>
<dbReference type="Pfam" id="PF02381">
    <property type="entry name" value="MraZ"/>
    <property type="match status" value="2"/>
</dbReference>
<dbReference type="CDD" id="cd16321">
    <property type="entry name" value="MraZ_C"/>
    <property type="match status" value="1"/>
</dbReference>
<gene>
    <name evidence="7" type="primary">mraZ</name>
    <name evidence="9" type="ordered locus">Clole_2339</name>
</gene>
<keyword evidence="10" id="KW-1185">Reference proteome</keyword>